<gene>
    <name evidence="12" type="primary">yajC</name>
    <name evidence="12" type="ORF">FM042_10665</name>
</gene>
<evidence type="ECO:0000313" key="13">
    <source>
        <dbReference type="Proteomes" id="UP000320359"/>
    </source>
</evidence>
<dbReference type="SMART" id="SM01323">
    <property type="entry name" value="YajC"/>
    <property type="match status" value="1"/>
</dbReference>
<accession>A0A552WZ59</accession>
<comment type="subcellular location">
    <subcellularLocation>
        <location evidence="1">Cell membrane</location>
        <topology evidence="1">Single-pass membrane protein</topology>
    </subcellularLocation>
</comment>
<dbReference type="PRINTS" id="PR01853">
    <property type="entry name" value="YAJCTRNLCASE"/>
</dbReference>
<keyword evidence="9" id="KW-0811">Translocation</keyword>
<evidence type="ECO:0000256" key="6">
    <source>
        <dbReference type="ARBA" id="ARBA00022692"/>
    </source>
</evidence>
<evidence type="ECO:0000256" key="5">
    <source>
        <dbReference type="ARBA" id="ARBA00022475"/>
    </source>
</evidence>
<name>A0A552WZ59_9GAMM</name>
<reference evidence="12 13" key="1">
    <citation type="submission" date="2019-07" db="EMBL/GenBank/DDBJ databases">
        <authorList>
            <person name="Yang M."/>
            <person name="Zhao D."/>
            <person name="Xiang H."/>
        </authorList>
    </citation>
    <scope>NUCLEOTIDE SEQUENCE [LARGE SCALE GENOMIC DNA]</scope>
    <source>
        <strain evidence="12 13">IM1326</strain>
    </source>
</reference>
<dbReference type="AlphaFoldDB" id="A0A552WZ59"/>
<keyword evidence="6 11" id="KW-0812">Transmembrane</keyword>
<evidence type="ECO:0000256" key="2">
    <source>
        <dbReference type="ARBA" id="ARBA00006742"/>
    </source>
</evidence>
<evidence type="ECO:0000256" key="7">
    <source>
        <dbReference type="ARBA" id="ARBA00022927"/>
    </source>
</evidence>
<feature type="transmembrane region" description="Helical" evidence="11">
    <location>
        <begin position="20"/>
        <end position="38"/>
    </location>
</feature>
<keyword evidence="5" id="KW-1003">Cell membrane</keyword>
<evidence type="ECO:0000256" key="11">
    <source>
        <dbReference type="SAM" id="Phobius"/>
    </source>
</evidence>
<dbReference type="EMBL" id="VJWL01000004">
    <property type="protein sequence ID" value="TRW48110.1"/>
    <property type="molecule type" value="Genomic_DNA"/>
</dbReference>
<dbReference type="Pfam" id="PF02699">
    <property type="entry name" value="YajC"/>
    <property type="match status" value="1"/>
</dbReference>
<evidence type="ECO:0000256" key="8">
    <source>
        <dbReference type="ARBA" id="ARBA00022989"/>
    </source>
</evidence>
<evidence type="ECO:0000256" key="9">
    <source>
        <dbReference type="ARBA" id="ARBA00023010"/>
    </source>
</evidence>
<evidence type="ECO:0000256" key="3">
    <source>
        <dbReference type="ARBA" id="ARBA00014962"/>
    </source>
</evidence>
<keyword evidence="13" id="KW-1185">Reference proteome</keyword>
<keyword evidence="8 11" id="KW-1133">Transmembrane helix</keyword>
<dbReference type="Proteomes" id="UP000320359">
    <property type="component" value="Unassembled WGS sequence"/>
</dbReference>
<dbReference type="GO" id="GO:0005886">
    <property type="term" value="C:plasma membrane"/>
    <property type="evidence" value="ECO:0007669"/>
    <property type="project" value="UniProtKB-SubCell"/>
</dbReference>
<dbReference type="GO" id="GO:0015031">
    <property type="term" value="P:protein transport"/>
    <property type="evidence" value="ECO:0007669"/>
    <property type="project" value="UniProtKB-KW"/>
</dbReference>
<dbReference type="NCBIfam" id="TIGR00739">
    <property type="entry name" value="yajC"/>
    <property type="match status" value="1"/>
</dbReference>
<dbReference type="PANTHER" id="PTHR33909">
    <property type="entry name" value="SEC TRANSLOCON ACCESSORY COMPLEX SUBUNIT YAJC"/>
    <property type="match status" value="1"/>
</dbReference>
<organism evidence="12 13">
    <name type="scientific">Aliidiomarina halalkaliphila</name>
    <dbReference type="NCBI Taxonomy" id="2593535"/>
    <lineage>
        <taxon>Bacteria</taxon>
        <taxon>Pseudomonadati</taxon>
        <taxon>Pseudomonadota</taxon>
        <taxon>Gammaproteobacteria</taxon>
        <taxon>Alteromonadales</taxon>
        <taxon>Idiomarinaceae</taxon>
        <taxon>Aliidiomarina</taxon>
    </lineage>
</organism>
<keyword evidence="7" id="KW-0653">Protein transport</keyword>
<dbReference type="RefSeq" id="WP_143236432.1">
    <property type="nucleotide sequence ID" value="NZ_VJWL01000004.1"/>
</dbReference>
<protein>
    <recommendedName>
        <fullName evidence="3">Sec translocon accessory complex subunit YajC</fullName>
    </recommendedName>
</protein>
<dbReference type="OrthoDB" id="9811406at2"/>
<dbReference type="InterPro" id="IPR003849">
    <property type="entry name" value="Preprotein_translocase_YajC"/>
</dbReference>
<evidence type="ECO:0000256" key="1">
    <source>
        <dbReference type="ARBA" id="ARBA00004162"/>
    </source>
</evidence>
<evidence type="ECO:0000313" key="12">
    <source>
        <dbReference type="EMBL" id="TRW48110.1"/>
    </source>
</evidence>
<evidence type="ECO:0000256" key="10">
    <source>
        <dbReference type="ARBA" id="ARBA00023136"/>
    </source>
</evidence>
<keyword evidence="10 11" id="KW-0472">Membrane</keyword>
<proteinExistence type="inferred from homology"/>
<comment type="similarity">
    <text evidence="2">Belongs to the YajC family.</text>
</comment>
<sequence length="110" mass="11847">MEFFIANAYAQQGGQEGGTASLIIMLALFGLIFYFLIYRPQAKRVKEHKTLVSSLQKGDEVLVQGGLVGRISKVGEDSDFMVIALTDTVEVTVQKAAVAAVLPKGSIKTL</sequence>
<dbReference type="PANTHER" id="PTHR33909:SF1">
    <property type="entry name" value="SEC TRANSLOCON ACCESSORY COMPLEX SUBUNIT YAJC"/>
    <property type="match status" value="1"/>
</dbReference>
<comment type="caution">
    <text evidence="12">The sequence shown here is derived from an EMBL/GenBank/DDBJ whole genome shotgun (WGS) entry which is preliminary data.</text>
</comment>
<keyword evidence="4" id="KW-0813">Transport</keyword>
<evidence type="ECO:0000256" key="4">
    <source>
        <dbReference type="ARBA" id="ARBA00022448"/>
    </source>
</evidence>